<dbReference type="InParanoid" id="A0A2K1QMG0"/>
<comment type="caution">
    <text evidence="1">The sequence shown here is derived from an EMBL/GenBank/DDBJ whole genome shotgun (WGS) entry which is preliminary data.</text>
</comment>
<evidence type="ECO:0000313" key="1">
    <source>
        <dbReference type="EMBL" id="PNS16013.1"/>
    </source>
</evidence>
<keyword evidence="2" id="KW-1185">Reference proteome</keyword>
<reference evidence="1 2" key="1">
    <citation type="submission" date="2017-06" db="EMBL/GenBank/DDBJ databases">
        <title>Draft genome sequence of a variant of Elsinoe murrayae.</title>
        <authorList>
            <person name="Cheng Q."/>
        </authorList>
    </citation>
    <scope>NUCLEOTIDE SEQUENCE [LARGE SCALE GENOMIC DNA]</scope>
    <source>
        <strain evidence="1 2">CQ-2017a</strain>
    </source>
</reference>
<dbReference type="Proteomes" id="UP000243797">
    <property type="component" value="Unassembled WGS sequence"/>
</dbReference>
<protein>
    <submittedName>
        <fullName evidence="1">Uncharacterized protein</fullName>
    </submittedName>
</protein>
<gene>
    <name evidence="1" type="ORF">CAC42_4414</name>
</gene>
<accession>A0A2K1QMG0</accession>
<proteinExistence type="predicted"/>
<organism evidence="1 2">
    <name type="scientific">Sphaceloma murrayae</name>
    <dbReference type="NCBI Taxonomy" id="2082308"/>
    <lineage>
        <taxon>Eukaryota</taxon>
        <taxon>Fungi</taxon>
        <taxon>Dikarya</taxon>
        <taxon>Ascomycota</taxon>
        <taxon>Pezizomycotina</taxon>
        <taxon>Dothideomycetes</taxon>
        <taxon>Dothideomycetidae</taxon>
        <taxon>Myriangiales</taxon>
        <taxon>Elsinoaceae</taxon>
        <taxon>Sphaceloma</taxon>
    </lineage>
</organism>
<name>A0A2K1QMG0_9PEZI</name>
<dbReference type="EMBL" id="NKHZ01000060">
    <property type="protein sequence ID" value="PNS16013.1"/>
    <property type="molecule type" value="Genomic_DNA"/>
</dbReference>
<evidence type="ECO:0000313" key="2">
    <source>
        <dbReference type="Proteomes" id="UP000243797"/>
    </source>
</evidence>
<dbReference type="AlphaFoldDB" id="A0A2K1QMG0"/>
<sequence length="123" mass="13996">MAGETQGTGAIKITERYQARIAYDDPAVFNITWLLVTEICWYQLENAAFASEILDSISVICRVHAQILSHCSEILESATDFRRLRSEIWDSIMEDARVYAQFLSHCFEILESAADFGRVLSEI</sequence>